<organism evidence="7 8">
    <name type="scientific">Halobium salinum</name>
    <dbReference type="NCBI Taxonomy" id="1364940"/>
    <lineage>
        <taxon>Archaea</taxon>
        <taxon>Methanobacteriati</taxon>
        <taxon>Methanobacteriota</taxon>
        <taxon>Stenosarchaea group</taxon>
        <taxon>Halobacteria</taxon>
        <taxon>Halobacteriales</taxon>
        <taxon>Haloferacaceae</taxon>
        <taxon>Halobium</taxon>
    </lineage>
</organism>
<dbReference type="Pfam" id="PF00902">
    <property type="entry name" value="TatC"/>
    <property type="match status" value="1"/>
</dbReference>
<feature type="transmembrane region" description="Helical" evidence="5">
    <location>
        <begin position="360"/>
        <end position="380"/>
    </location>
</feature>
<evidence type="ECO:0000256" key="2">
    <source>
        <dbReference type="ARBA" id="ARBA00022692"/>
    </source>
</evidence>
<comment type="function">
    <text evidence="5">Part of the twin-arginine translocation (Tat) system that transports large folded proteins containing a characteristic twin-arginine motif in their signal peptide across membranes.</text>
</comment>
<feature type="transmembrane region" description="Helical" evidence="5">
    <location>
        <begin position="443"/>
        <end position="470"/>
    </location>
</feature>
<keyword evidence="5" id="KW-1003">Cell membrane</keyword>
<sequence>MPDEPESDADVRAGADGPDDEEPRPSETDDAPDADGVDDGESAESDGSAGSGVAGPNGRDAADAGESDDGATGTDDGGDVDTADDAAPDDGDDAESADDDGPIEGTGVDDDRMAAYAATIGGGGDDDSDGDEDGGESTDGDPGDDEASPSAGSHVGDGEDPEPERLPGYESESESGSDDAEDGRGAITPVEGERDAEDEPDPDPNHEYDEDELEEEFGAEAVDPPTPVNDPAAEARPEGVTDGAGTAAGADTGTVPEDDWVEDDWDEDWADAGIVGEGPESDEEMPLADHIEEMVKRVGVVLFVGLGVSLAVFGLGETSAYVPSSIEIVEYLWSYQVPAPLENRPYVYGPLELLLTQLKVAGLTGLIVGLPVFVYETYLFMRPGLYPKERRYYLAAVPTSLVLGLLGVLFAHFIILPQLFEYFTYYTAEAGDILIAYGLQETFTLILVMMGYMAVIFQIPLFIMLAIMMGLTTRVWMEERRLLFWGAFLGLSFTFVAVDPTGMAPIVIAVTMVVLFEATLALLRWTGN</sequence>
<feature type="transmembrane region" description="Helical" evidence="5">
    <location>
        <begin position="482"/>
        <end position="498"/>
    </location>
</feature>
<feature type="transmembrane region" description="Helical" evidence="5">
    <location>
        <begin position="504"/>
        <end position="523"/>
    </location>
</feature>
<gene>
    <name evidence="5" type="primary">tatC</name>
    <name evidence="7" type="ORF">ACFO0N_16725</name>
</gene>
<name>A0ABD5PFF7_9EURY</name>
<dbReference type="PANTHER" id="PTHR30371:SF0">
    <property type="entry name" value="SEC-INDEPENDENT PROTEIN TRANSLOCASE PROTEIN TATC, CHLOROPLASTIC-RELATED"/>
    <property type="match status" value="1"/>
</dbReference>
<evidence type="ECO:0000256" key="5">
    <source>
        <dbReference type="HAMAP-Rule" id="MF_00902"/>
    </source>
</evidence>
<keyword evidence="5" id="KW-0811">Translocation</keyword>
<evidence type="ECO:0000256" key="6">
    <source>
        <dbReference type="SAM" id="MobiDB-lite"/>
    </source>
</evidence>
<feature type="compositionally biased region" description="Acidic residues" evidence="6">
    <location>
        <begin position="124"/>
        <end position="147"/>
    </location>
</feature>
<proteinExistence type="inferred from homology"/>
<dbReference type="EMBL" id="JBHSDS010000008">
    <property type="protein sequence ID" value="MFC4359589.1"/>
    <property type="molecule type" value="Genomic_DNA"/>
</dbReference>
<keyword evidence="8" id="KW-1185">Reference proteome</keyword>
<feature type="transmembrane region" description="Helical" evidence="5">
    <location>
        <begin position="392"/>
        <end position="415"/>
    </location>
</feature>
<dbReference type="PRINTS" id="PR01840">
    <property type="entry name" value="TATCFAMILY"/>
</dbReference>
<reference evidence="7 8" key="1">
    <citation type="journal article" date="2019" name="Int. J. Syst. Evol. Microbiol.">
        <title>The Global Catalogue of Microorganisms (GCM) 10K type strain sequencing project: providing services to taxonomists for standard genome sequencing and annotation.</title>
        <authorList>
            <consortium name="The Broad Institute Genomics Platform"/>
            <consortium name="The Broad Institute Genome Sequencing Center for Infectious Disease"/>
            <person name="Wu L."/>
            <person name="Ma J."/>
        </authorList>
    </citation>
    <scope>NUCLEOTIDE SEQUENCE [LARGE SCALE GENOMIC DNA]</scope>
    <source>
        <strain evidence="7 8">CGMCC 1.12553</strain>
    </source>
</reference>
<dbReference type="PANTHER" id="PTHR30371">
    <property type="entry name" value="SEC-INDEPENDENT PROTEIN TRANSLOCASE PROTEIN TATC"/>
    <property type="match status" value="1"/>
</dbReference>
<dbReference type="InterPro" id="IPR002033">
    <property type="entry name" value="TatC"/>
</dbReference>
<feature type="compositionally biased region" description="Acidic residues" evidence="6">
    <location>
        <begin position="76"/>
        <end position="102"/>
    </location>
</feature>
<evidence type="ECO:0000256" key="4">
    <source>
        <dbReference type="ARBA" id="ARBA00023136"/>
    </source>
</evidence>
<feature type="compositionally biased region" description="Low complexity" evidence="6">
    <location>
        <begin position="241"/>
        <end position="254"/>
    </location>
</feature>
<protein>
    <recommendedName>
        <fullName evidence="5">Sec-independent protein translocase protein TatC</fullName>
    </recommendedName>
</protein>
<dbReference type="GO" id="GO:0043953">
    <property type="term" value="P:protein transport by the Tat complex"/>
    <property type="evidence" value="ECO:0007669"/>
    <property type="project" value="UniProtKB-UniRule"/>
</dbReference>
<dbReference type="AlphaFoldDB" id="A0ABD5PFF7"/>
<keyword evidence="2 5" id="KW-0812">Transmembrane</keyword>
<keyword evidence="3 5" id="KW-1133">Transmembrane helix</keyword>
<comment type="subcellular location">
    <subcellularLocation>
        <location evidence="5">Cell membrane</location>
        <topology evidence="5">Multi-pass membrane protein</topology>
    </subcellularLocation>
    <subcellularLocation>
        <location evidence="1">Membrane</location>
        <topology evidence="1">Multi-pass membrane protein</topology>
    </subcellularLocation>
</comment>
<dbReference type="RefSeq" id="WP_303651546.1">
    <property type="nucleotide sequence ID" value="NZ_JAODIW010000006.1"/>
</dbReference>
<comment type="similarity">
    <text evidence="5">Belongs to the TatC family.</text>
</comment>
<comment type="subunit">
    <text evidence="5">Forms a complex with TatA.</text>
</comment>
<feature type="compositionally biased region" description="Acidic residues" evidence="6">
    <location>
        <begin position="17"/>
        <end position="44"/>
    </location>
</feature>
<dbReference type="GO" id="GO:0008320">
    <property type="term" value="F:protein transmembrane transporter activity"/>
    <property type="evidence" value="ECO:0007669"/>
    <property type="project" value="UniProtKB-UniRule"/>
</dbReference>
<dbReference type="HAMAP" id="MF_00902">
    <property type="entry name" value="TatC"/>
    <property type="match status" value="1"/>
</dbReference>
<feature type="region of interest" description="Disordered" evidence="6">
    <location>
        <begin position="1"/>
        <end position="260"/>
    </location>
</feature>
<keyword evidence="5" id="KW-0653">Protein transport</keyword>
<accession>A0ABD5PFF7</accession>
<evidence type="ECO:0000313" key="7">
    <source>
        <dbReference type="EMBL" id="MFC4359589.1"/>
    </source>
</evidence>
<feature type="compositionally biased region" description="Acidic residues" evidence="6">
    <location>
        <begin position="171"/>
        <end position="181"/>
    </location>
</feature>
<dbReference type="Proteomes" id="UP001595921">
    <property type="component" value="Unassembled WGS sequence"/>
</dbReference>
<dbReference type="GO" id="GO:0033281">
    <property type="term" value="C:TAT protein transport complex"/>
    <property type="evidence" value="ECO:0007669"/>
    <property type="project" value="UniProtKB-UniRule"/>
</dbReference>
<evidence type="ECO:0000256" key="1">
    <source>
        <dbReference type="ARBA" id="ARBA00004141"/>
    </source>
</evidence>
<keyword evidence="4 5" id="KW-0472">Membrane</keyword>
<comment type="caution">
    <text evidence="7">The sequence shown here is derived from an EMBL/GenBank/DDBJ whole genome shotgun (WGS) entry which is preliminary data.</text>
</comment>
<evidence type="ECO:0000313" key="8">
    <source>
        <dbReference type="Proteomes" id="UP001595921"/>
    </source>
</evidence>
<feature type="compositionally biased region" description="Acidic residues" evidence="6">
    <location>
        <begin position="194"/>
        <end position="218"/>
    </location>
</feature>
<feature type="transmembrane region" description="Helical" evidence="5">
    <location>
        <begin position="298"/>
        <end position="316"/>
    </location>
</feature>
<keyword evidence="5" id="KW-0813">Transport</keyword>
<evidence type="ECO:0000256" key="3">
    <source>
        <dbReference type="ARBA" id="ARBA00022989"/>
    </source>
</evidence>